<feature type="compositionally biased region" description="Basic residues" evidence="2">
    <location>
        <begin position="335"/>
        <end position="346"/>
    </location>
</feature>
<feature type="region of interest" description="Disordered" evidence="2">
    <location>
        <begin position="638"/>
        <end position="664"/>
    </location>
</feature>
<reference evidence="4" key="1">
    <citation type="submission" date="2016-09" db="EMBL/GenBank/DDBJ databases">
        <authorList>
            <person name="Varghese N."/>
            <person name="Submissions S."/>
        </authorList>
    </citation>
    <scope>NUCLEOTIDE SEQUENCE [LARGE SCALE GENOMIC DNA]</scope>
    <source>
        <strain evidence="4">TNe-862</strain>
    </source>
</reference>
<evidence type="ECO:0000313" key="3">
    <source>
        <dbReference type="EMBL" id="SDC49684.1"/>
    </source>
</evidence>
<dbReference type="AlphaFoldDB" id="A0A1G6M2Z3"/>
<proteinExistence type="predicted"/>
<dbReference type="GO" id="GO:0006310">
    <property type="term" value="P:DNA recombination"/>
    <property type="evidence" value="ECO:0007669"/>
    <property type="project" value="UniProtKB-KW"/>
</dbReference>
<dbReference type="EMBL" id="FMYQ01000007">
    <property type="protein sequence ID" value="SDC49684.1"/>
    <property type="molecule type" value="Genomic_DNA"/>
</dbReference>
<evidence type="ECO:0000313" key="4">
    <source>
        <dbReference type="Proteomes" id="UP000198908"/>
    </source>
</evidence>
<keyword evidence="1" id="KW-0233">DNA recombination</keyword>
<dbReference type="GO" id="GO:0015074">
    <property type="term" value="P:DNA integration"/>
    <property type="evidence" value="ECO:0007669"/>
    <property type="project" value="InterPro"/>
</dbReference>
<accession>A0A1G6M2Z3</accession>
<name>A0A1G6M2Z3_9BURK</name>
<sequence length="767" mass="86221">MPNEEFAPEDLGFPATGCDPKSWFKNLGVFLYEGGASMHPERFAQAISKNEMGPPLLDRLPLLQALHRTLSALHSARKGELALESRITRLRMLYRFAERTGEPINMDTVVDIFLAWSQSLIRRTELTDDGGQYDRDLRPLSHPAAYQYCGTVARVLDLALKPVQNLMSLTNLKPLPRGAPNNSGKHEQPPANLTAGPQSTVPMETRTQHGVCVNLTFNGVNFGERDVPWNLNVLLYRGGAAAKARDVQTLISSGALGPPLYERLRLVRELHDELAARLAAGGSPHSTSDSIVGLRKFFQFADENNLSMTRETAVDAFCLWANSLVHRAQLSRDNSRHRKGKRKQSLKKSSAYKYGRSVAAPLNVVLERHTNVIELTRLKPPRQRKTAIGVQAEKQSLSDTFSFGHVLQDVCDALTIETIRVAPLPVVIALRSGELVPCDGSNAWAKMDQTTRLGKRYRLANIRIEAELCMFIGQTGMNLSQAHELTLRHFFYTGHIDSYQVRDHKGRRGGAVLFEIFKEYKPHFERYLEWRRTIFPHTDRLFPFIRQNGSLADTKFFGTLIQIVCKHAKVTYVPPQMLRGTRVNWFLRQTADPEITAEIGQHTTRTLLNAYHRPSLQRALGESTIFWQSVDPHSALPQAVGPGDCAGKEPKQSEQHPPGAPKPDCRRASGCLWCLNHRDVDSFDYIWALVTFKHLKTIELGKGAIPKKGDADPPSKAVIDRVDEKLRAFSESNEQRRGWVIEAELRIDEEDFHPSFSDEINESEGVA</sequence>
<dbReference type="Proteomes" id="UP000198908">
    <property type="component" value="Unassembled WGS sequence"/>
</dbReference>
<organism evidence="3 4">
    <name type="scientific">Paraburkholderia lycopersici</name>
    <dbReference type="NCBI Taxonomy" id="416944"/>
    <lineage>
        <taxon>Bacteria</taxon>
        <taxon>Pseudomonadati</taxon>
        <taxon>Pseudomonadota</taxon>
        <taxon>Betaproteobacteria</taxon>
        <taxon>Burkholderiales</taxon>
        <taxon>Burkholderiaceae</taxon>
        <taxon>Paraburkholderia</taxon>
    </lineage>
</organism>
<dbReference type="InterPro" id="IPR013762">
    <property type="entry name" value="Integrase-like_cat_sf"/>
</dbReference>
<protein>
    <recommendedName>
        <fullName evidence="5">Phage integrase family protein</fullName>
    </recommendedName>
</protein>
<dbReference type="GO" id="GO:0003677">
    <property type="term" value="F:DNA binding"/>
    <property type="evidence" value="ECO:0007669"/>
    <property type="project" value="InterPro"/>
</dbReference>
<dbReference type="RefSeq" id="WP_143189219.1">
    <property type="nucleotide sequence ID" value="NZ_FMYQ01000007.1"/>
</dbReference>
<evidence type="ECO:0000256" key="2">
    <source>
        <dbReference type="SAM" id="MobiDB-lite"/>
    </source>
</evidence>
<evidence type="ECO:0008006" key="5">
    <source>
        <dbReference type="Google" id="ProtNLM"/>
    </source>
</evidence>
<gene>
    <name evidence="3" type="ORF">SAMN05421548_107111</name>
</gene>
<dbReference type="OrthoDB" id="8714551at2"/>
<dbReference type="SUPFAM" id="SSF56349">
    <property type="entry name" value="DNA breaking-rejoining enzymes"/>
    <property type="match status" value="1"/>
</dbReference>
<feature type="region of interest" description="Disordered" evidence="2">
    <location>
        <begin position="172"/>
        <end position="200"/>
    </location>
</feature>
<evidence type="ECO:0000256" key="1">
    <source>
        <dbReference type="ARBA" id="ARBA00023172"/>
    </source>
</evidence>
<keyword evidence="4" id="KW-1185">Reference proteome</keyword>
<dbReference type="InterPro" id="IPR011010">
    <property type="entry name" value="DNA_brk_join_enz"/>
</dbReference>
<feature type="region of interest" description="Disordered" evidence="2">
    <location>
        <begin position="331"/>
        <end position="350"/>
    </location>
</feature>
<dbReference type="STRING" id="416944.SAMN05421548_107111"/>
<dbReference type="Gene3D" id="1.10.443.10">
    <property type="entry name" value="Intergrase catalytic core"/>
    <property type="match status" value="1"/>
</dbReference>